<keyword evidence="4" id="KW-1185">Reference proteome</keyword>
<dbReference type="RefSeq" id="WP_183500799.1">
    <property type="nucleotide sequence ID" value="NZ_BAABCO010000003.1"/>
</dbReference>
<dbReference type="PANTHER" id="PTHR15020">
    <property type="entry name" value="FLAVIN REDUCTASE-RELATED"/>
    <property type="match status" value="1"/>
</dbReference>
<feature type="domain" description="NAD(P)-binding" evidence="2">
    <location>
        <begin position="12"/>
        <end position="188"/>
    </location>
</feature>
<comment type="caution">
    <text evidence="3">The sequence shown here is derived from an EMBL/GenBank/DDBJ whole genome shotgun (WGS) entry which is preliminary data.</text>
</comment>
<dbReference type="EMBL" id="JACIFH010000001">
    <property type="protein sequence ID" value="MBB4141309.1"/>
    <property type="molecule type" value="Genomic_DNA"/>
</dbReference>
<dbReference type="PANTHER" id="PTHR15020:SF50">
    <property type="entry name" value="UPF0659 PROTEIN YMR090W"/>
    <property type="match status" value="1"/>
</dbReference>
<dbReference type="Gene3D" id="3.40.50.720">
    <property type="entry name" value="NAD(P)-binding Rossmann-like Domain"/>
    <property type="match status" value="1"/>
</dbReference>
<protein>
    <submittedName>
        <fullName evidence="3">Uncharacterized protein YbjT (DUF2867 family)</fullName>
    </submittedName>
</protein>
<name>A0AA40SS95_9MICO</name>
<dbReference type="CDD" id="cd05243">
    <property type="entry name" value="SDR_a5"/>
    <property type="match status" value="1"/>
</dbReference>
<feature type="compositionally biased region" description="Basic and acidic residues" evidence="1">
    <location>
        <begin position="243"/>
        <end position="252"/>
    </location>
</feature>
<gene>
    <name evidence="3" type="ORF">BKA10_003103</name>
</gene>
<evidence type="ECO:0000259" key="2">
    <source>
        <dbReference type="Pfam" id="PF13460"/>
    </source>
</evidence>
<dbReference type="InterPro" id="IPR016040">
    <property type="entry name" value="NAD(P)-bd_dom"/>
</dbReference>
<dbReference type="AlphaFoldDB" id="A0AA40SS95"/>
<dbReference type="SUPFAM" id="SSF51735">
    <property type="entry name" value="NAD(P)-binding Rossmann-fold domains"/>
    <property type="match status" value="1"/>
</dbReference>
<dbReference type="Pfam" id="PF13460">
    <property type="entry name" value="NAD_binding_10"/>
    <property type="match status" value="1"/>
</dbReference>
<dbReference type="InterPro" id="IPR036291">
    <property type="entry name" value="NAD(P)-bd_dom_sf"/>
</dbReference>
<accession>A0AA40SS95</accession>
<proteinExistence type="predicted"/>
<organism evidence="3 4">
    <name type="scientific">Microbacterium invictum</name>
    <dbReference type="NCBI Taxonomy" id="515415"/>
    <lineage>
        <taxon>Bacteria</taxon>
        <taxon>Bacillati</taxon>
        <taxon>Actinomycetota</taxon>
        <taxon>Actinomycetes</taxon>
        <taxon>Micrococcales</taxon>
        <taxon>Microbacteriaceae</taxon>
        <taxon>Microbacterium</taxon>
    </lineage>
</organism>
<feature type="region of interest" description="Disordered" evidence="1">
    <location>
        <begin position="219"/>
        <end position="252"/>
    </location>
</feature>
<sequence length="252" mass="26887">MTDPQLTILVVGSTGSIGRRVVDEALRRGHRPRALVRSPDRTPALNPDAEAVVGDLTDSATLAAAVDDVDAVIFTHGDNSNAEAVNYGAVRNVLNALAGRPVRIALMTTIGVTVLRDSSKWKRRGERLVRASGNEYTIVRPGWFDMNDADQVAIAPRQGDTHQTGTPADGVIARRQIARVLVDSLTNPEAAHKTFELVAARGPEQDDLGLVFAALTTDPDDALDGPGDAANLPLDGEPASVRTDLDHIRAQR</sequence>
<reference evidence="3 4" key="1">
    <citation type="submission" date="2020-08" db="EMBL/GenBank/DDBJ databases">
        <title>Sequencing the genomes of 1000 actinobacteria strains.</title>
        <authorList>
            <person name="Klenk H.-P."/>
        </authorList>
    </citation>
    <scope>NUCLEOTIDE SEQUENCE [LARGE SCALE GENOMIC DNA]</scope>
    <source>
        <strain evidence="3 4">DSM 19600</strain>
    </source>
</reference>
<evidence type="ECO:0000256" key="1">
    <source>
        <dbReference type="SAM" id="MobiDB-lite"/>
    </source>
</evidence>
<dbReference type="Proteomes" id="UP000549113">
    <property type="component" value="Unassembled WGS sequence"/>
</dbReference>
<evidence type="ECO:0000313" key="3">
    <source>
        <dbReference type="EMBL" id="MBB4141309.1"/>
    </source>
</evidence>
<evidence type="ECO:0000313" key="4">
    <source>
        <dbReference type="Proteomes" id="UP000549113"/>
    </source>
</evidence>